<dbReference type="InterPro" id="IPR031680">
    <property type="entry name" value="Hepar_II_III_N"/>
</dbReference>
<evidence type="ECO:0000259" key="6">
    <source>
        <dbReference type="Pfam" id="PF16889"/>
    </source>
</evidence>
<feature type="domain" description="Heparinase II/III-like C-terminal" evidence="5">
    <location>
        <begin position="318"/>
        <end position="543"/>
    </location>
</feature>
<dbReference type="Gene3D" id="2.70.98.70">
    <property type="match status" value="1"/>
</dbReference>
<dbReference type="SUPFAM" id="SSF48230">
    <property type="entry name" value="Chondroitin AC/alginate lyase"/>
    <property type="match status" value="1"/>
</dbReference>
<dbReference type="GO" id="GO:0042597">
    <property type="term" value="C:periplasmic space"/>
    <property type="evidence" value="ECO:0007669"/>
    <property type="project" value="UniProtKB-SubCell"/>
</dbReference>
<reference evidence="7 8" key="1">
    <citation type="submission" date="2018-08" db="EMBL/GenBank/DDBJ databases">
        <title>Recombination of ecologically and evolutionarily significant loci maintains genetic cohesion in the Pseudomonas syringae species complex.</title>
        <authorList>
            <person name="Dillon M."/>
            <person name="Thakur S."/>
            <person name="Almeida R.N.D."/>
            <person name="Weir B.S."/>
            <person name="Guttman D.S."/>
        </authorList>
    </citation>
    <scope>NUCLEOTIDE SEQUENCE [LARGE SCALE GENOMIC DNA]</scope>
    <source>
        <strain evidence="7 8">ICMP 11288</strain>
    </source>
</reference>
<evidence type="ECO:0000313" key="8">
    <source>
        <dbReference type="Proteomes" id="UP000277179"/>
    </source>
</evidence>
<dbReference type="PANTHER" id="PTHR39210:SF1">
    <property type="entry name" value="HEPARIN-SULFATE LYASE"/>
    <property type="match status" value="1"/>
</dbReference>
<keyword evidence="2" id="KW-0732">Signal</keyword>
<dbReference type="PANTHER" id="PTHR39210">
    <property type="entry name" value="HEPARIN-SULFATE LYASE"/>
    <property type="match status" value="1"/>
</dbReference>
<dbReference type="Pfam" id="PF16889">
    <property type="entry name" value="Hepar_II_III_N"/>
    <property type="match status" value="1"/>
</dbReference>
<evidence type="ECO:0000259" key="5">
    <source>
        <dbReference type="Pfam" id="PF07940"/>
    </source>
</evidence>
<comment type="caution">
    <text evidence="7">The sequence shown here is derived from an EMBL/GenBank/DDBJ whole genome shotgun (WGS) entry which is preliminary data.</text>
</comment>
<dbReference type="AlphaFoldDB" id="A0A3M4Q6Q4"/>
<evidence type="ECO:0000256" key="3">
    <source>
        <dbReference type="ARBA" id="ARBA00022764"/>
    </source>
</evidence>
<evidence type="ECO:0000256" key="4">
    <source>
        <dbReference type="ARBA" id="ARBA00023239"/>
    </source>
</evidence>
<sequence>MMQRIIKLYHTVKMLRLKQIVYRLYYRFAKVRPFSAQGFTRRPGVDLAKAPHWCASRFSADEQFEFMGLTAPIDWHDQTRPKIWQYNLHYLDHLAASGEERRDFDTRLVNSWITNNAPFHGCGWEPYTLSLRIVNLIKWLQQQPTPEPHWLDSLATQAHALSEQVEYHILANHLFVNGKALVFAGSFLNGDRADSWLSKGLKILDEEIEEQFLADGAHFELSPMYHASILWDICDLLNLATHSELPELNTRKNRWKQQIEQGLVWLRSLQHPDGGIPFFNDSAFGIAPTLLDIEAYAFELGCRARNDTSTATLAAVHQAESGYVAIDFGDRCKALLNLAQVAPDYQPGHTHADTLSFELSLFGQRVFVNSGTSQYGEGAERQRQRSTAAHNTIEVNGENSSEVWAGFRVARRARTTVGKLEQTVDTVRISGSHDGYLRLPGKNLHVREWVAMAGELQVIDCVSGTFDQAVSRLFLHPDIRTTQQGNKVTITLPGGQVAVATLEGATRINVVSSTWHPEFGKSVPNQCIVAEMSTDKLTTRITW</sequence>
<evidence type="ECO:0000256" key="1">
    <source>
        <dbReference type="ARBA" id="ARBA00004418"/>
    </source>
</evidence>
<accession>A0A3M4Q6Q4</accession>
<dbReference type="Pfam" id="PF07940">
    <property type="entry name" value="Hepar_II_III_C"/>
    <property type="match status" value="1"/>
</dbReference>
<evidence type="ECO:0000313" key="7">
    <source>
        <dbReference type="EMBL" id="RMQ86128.1"/>
    </source>
</evidence>
<evidence type="ECO:0000256" key="2">
    <source>
        <dbReference type="ARBA" id="ARBA00022729"/>
    </source>
</evidence>
<comment type="subcellular location">
    <subcellularLocation>
        <location evidence="1">Periplasm</location>
    </subcellularLocation>
</comment>
<dbReference type="EMBL" id="RBRL01000291">
    <property type="protein sequence ID" value="RMQ86128.1"/>
    <property type="molecule type" value="Genomic_DNA"/>
</dbReference>
<dbReference type="InterPro" id="IPR012480">
    <property type="entry name" value="Hepar_II_III_C"/>
</dbReference>
<protein>
    <submittedName>
        <fullName evidence="7">Uncharacterized protein</fullName>
    </submittedName>
</protein>
<keyword evidence="3" id="KW-0574">Periplasm</keyword>
<dbReference type="Proteomes" id="UP000277179">
    <property type="component" value="Unassembled WGS sequence"/>
</dbReference>
<feature type="domain" description="Heparin-sulfate lyase N-terminal" evidence="6">
    <location>
        <begin position="57"/>
        <end position="283"/>
    </location>
</feature>
<gene>
    <name evidence="7" type="ORF">ALP97_03991</name>
</gene>
<organism evidence="7 8">
    <name type="scientific">Pseudomonas salomonii</name>
    <dbReference type="NCBI Taxonomy" id="191391"/>
    <lineage>
        <taxon>Bacteria</taxon>
        <taxon>Pseudomonadati</taxon>
        <taxon>Pseudomonadota</taxon>
        <taxon>Gammaproteobacteria</taxon>
        <taxon>Pseudomonadales</taxon>
        <taxon>Pseudomonadaceae</taxon>
        <taxon>Pseudomonas</taxon>
    </lineage>
</organism>
<keyword evidence="4" id="KW-0456">Lyase</keyword>
<name>A0A3M4Q6Q4_9PSED</name>
<proteinExistence type="predicted"/>
<dbReference type="InterPro" id="IPR008929">
    <property type="entry name" value="Chondroitin_lyas"/>
</dbReference>
<dbReference type="GO" id="GO:0016829">
    <property type="term" value="F:lyase activity"/>
    <property type="evidence" value="ECO:0007669"/>
    <property type="project" value="UniProtKB-KW"/>
</dbReference>
<dbReference type="Gene3D" id="1.50.10.100">
    <property type="entry name" value="Chondroitin AC/alginate lyase"/>
    <property type="match status" value="1"/>
</dbReference>